<comment type="subcellular location">
    <subcellularLocation>
        <location evidence="1">Membrane</location>
        <topology evidence="1">Multi-pass membrane protein</topology>
    </subcellularLocation>
</comment>
<proteinExistence type="predicted"/>
<keyword evidence="2 5" id="KW-0812">Transmembrane</keyword>
<gene>
    <name evidence="7" type="ORF">BDD14_6090</name>
</gene>
<keyword evidence="3 5" id="KW-1133">Transmembrane helix</keyword>
<feature type="domain" description="Methylamine utilisation protein MauE" evidence="6">
    <location>
        <begin position="18"/>
        <end position="119"/>
    </location>
</feature>
<evidence type="ECO:0000256" key="2">
    <source>
        <dbReference type="ARBA" id="ARBA00022692"/>
    </source>
</evidence>
<evidence type="ECO:0000256" key="3">
    <source>
        <dbReference type="ARBA" id="ARBA00022989"/>
    </source>
</evidence>
<reference evidence="7 8" key="1">
    <citation type="submission" date="2019-02" db="EMBL/GenBank/DDBJ databases">
        <title>Genomic Encyclopedia of Archaeal and Bacterial Type Strains, Phase II (KMG-II): from individual species to whole genera.</title>
        <authorList>
            <person name="Goeker M."/>
        </authorList>
    </citation>
    <scope>NUCLEOTIDE SEQUENCE [LARGE SCALE GENOMIC DNA]</scope>
    <source>
        <strain evidence="7 8">DSM 18101</strain>
    </source>
</reference>
<dbReference type="GO" id="GO:0016020">
    <property type="term" value="C:membrane"/>
    <property type="evidence" value="ECO:0007669"/>
    <property type="project" value="UniProtKB-SubCell"/>
</dbReference>
<protein>
    <recommendedName>
        <fullName evidence="6">Methylamine utilisation protein MauE domain-containing protein</fullName>
    </recommendedName>
</protein>
<dbReference type="GO" id="GO:0030416">
    <property type="term" value="P:methylamine metabolic process"/>
    <property type="evidence" value="ECO:0007669"/>
    <property type="project" value="InterPro"/>
</dbReference>
<evidence type="ECO:0000313" key="7">
    <source>
        <dbReference type="EMBL" id="RZU35315.1"/>
    </source>
</evidence>
<name>A0A4Q7YG39_9BACT</name>
<dbReference type="Proteomes" id="UP000292958">
    <property type="component" value="Unassembled WGS sequence"/>
</dbReference>
<evidence type="ECO:0000256" key="4">
    <source>
        <dbReference type="ARBA" id="ARBA00023136"/>
    </source>
</evidence>
<evidence type="ECO:0000256" key="5">
    <source>
        <dbReference type="SAM" id="Phobius"/>
    </source>
</evidence>
<feature type="transmembrane region" description="Helical" evidence="5">
    <location>
        <begin position="99"/>
        <end position="120"/>
    </location>
</feature>
<accession>A0A4Q7YG39</accession>
<sequence>MDVELGMDGNWKLLDLSALALRLALATSFLSAVADRFGIWGKSGEPHVSWGDFAHFVVYTERLTSIVPQSLGPSMAWIATVAEIVLALALLVGWQTRAAAFLSGSLLLLFGLAMAFALGIKAPLDFSVFSAATGAFLLSGLDRYKRSLDDRKSEAGSR</sequence>
<dbReference type="EMBL" id="SHKW01000003">
    <property type="protein sequence ID" value="RZU35315.1"/>
    <property type="molecule type" value="Genomic_DNA"/>
</dbReference>
<feature type="transmembrane region" description="Helical" evidence="5">
    <location>
        <begin position="126"/>
        <end position="144"/>
    </location>
</feature>
<dbReference type="RefSeq" id="WP_242618360.1">
    <property type="nucleotide sequence ID" value="NZ_SHKW01000003.1"/>
</dbReference>
<comment type="caution">
    <text evidence="7">The sequence shown here is derived from an EMBL/GenBank/DDBJ whole genome shotgun (WGS) entry which is preliminary data.</text>
</comment>
<dbReference type="AlphaFoldDB" id="A0A4Q7YG39"/>
<evidence type="ECO:0000259" key="6">
    <source>
        <dbReference type="Pfam" id="PF07291"/>
    </source>
</evidence>
<keyword evidence="4 5" id="KW-0472">Membrane</keyword>
<dbReference type="Pfam" id="PF07291">
    <property type="entry name" value="MauE"/>
    <property type="match status" value="1"/>
</dbReference>
<dbReference type="InterPro" id="IPR009908">
    <property type="entry name" value="Methylamine_util_MauE"/>
</dbReference>
<evidence type="ECO:0000256" key="1">
    <source>
        <dbReference type="ARBA" id="ARBA00004141"/>
    </source>
</evidence>
<feature type="transmembrane region" description="Helical" evidence="5">
    <location>
        <begin position="74"/>
        <end position="92"/>
    </location>
</feature>
<evidence type="ECO:0000313" key="8">
    <source>
        <dbReference type="Proteomes" id="UP000292958"/>
    </source>
</evidence>
<organism evidence="7 8">
    <name type="scientific">Edaphobacter modestus</name>
    <dbReference type="NCBI Taxonomy" id="388466"/>
    <lineage>
        <taxon>Bacteria</taxon>
        <taxon>Pseudomonadati</taxon>
        <taxon>Acidobacteriota</taxon>
        <taxon>Terriglobia</taxon>
        <taxon>Terriglobales</taxon>
        <taxon>Acidobacteriaceae</taxon>
        <taxon>Edaphobacter</taxon>
    </lineage>
</organism>
<keyword evidence="8" id="KW-1185">Reference proteome</keyword>